<comment type="similarity">
    <text evidence="3">Belongs to the peptidase M50B family.</text>
</comment>
<evidence type="ECO:0000256" key="3">
    <source>
        <dbReference type="ARBA" id="ARBA00007931"/>
    </source>
</evidence>
<keyword evidence="6" id="KW-0479">Metal-binding</keyword>
<evidence type="ECO:0000256" key="10">
    <source>
        <dbReference type="ARBA" id="ARBA00023049"/>
    </source>
</evidence>
<evidence type="ECO:0000256" key="11">
    <source>
        <dbReference type="ARBA" id="ARBA00023136"/>
    </source>
</evidence>
<evidence type="ECO:0000256" key="12">
    <source>
        <dbReference type="SAM" id="Phobius"/>
    </source>
</evidence>
<dbReference type="Proteomes" id="UP000628984">
    <property type="component" value="Unassembled WGS sequence"/>
</dbReference>
<feature type="domain" description="Peptidase M50" evidence="13">
    <location>
        <begin position="137"/>
        <end position="194"/>
    </location>
</feature>
<evidence type="ECO:0000256" key="8">
    <source>
        <dbReference type="ARBA" id="ARBA00022833"/>
    </source>
</evidence>
<evidence type="ECO:0000259" key="13">
    <source>
        <dbReference type="Pfam" id="PF02163"/>
    </source>
</evidence>
<keyword evidence="7" id="KW-0378">Hydrolase</keyword>
<dbReference type="GO" id="GO:0016020">
    <property type="term" value="C:membrane"/>
    <property type="evidence" value="ECO:0007669"/>
    <property type="project" value="UniProtKB-SubCell"/>
</dbReference>
<evidence type="ECO:0000313" key="15">
    <source>
        <dbReference type="Proteomes" id="UP000628984"/>
    </source>
</evidence>
<evidence type="ECO:0000256" key="7">
    <source>
        <dbReference type="ARBA" id="ARBA00022801"/>
    </source>
</evidence>
<reference evidence="14" key="2">
    <citation type="submission" date="2020-09" db="EMBL/GenBank/DDBJ databases">
        <authorList>
            <person name="Sun Q."/>
            <person name="Kim S."/>
        </authorList>
    </citation>
    <scope>NUCLEOTIDE SEQUENCE</scope>
    <source>
        <strain evidence="14">KCTC 23714</strain>
    </source>
</reference>
<name>A0A918J2D7_9RHOB</name>
<evidence type="ECO:0000256" key="4">
    <source>
        <dbReference type="ARBA" id="ARBA00022670"/>
    </source>
</evidence>
<proteinExistence type="inferred from homology"/>
<feature type="transmembrane region" description="Helical" evidence="12">
    <location>
        <begin position="23"/>
        <end position="56"/>
    </location>
</feature>
<keyword evidence="15" id="KW-1185">Reference proteome</keyword>
<comment type="caution">
    <text evidence="14">The sequence shown here is derived from an EMBL/GenBank/DDBJ whole genome shotgun (WGS) entry which is preliminary data.</text>
</comment>
<keyword evidence="10" id="KW-0482">Metalloprotease</keyword>
<dbReference type="InterPro" id="IPR008915">
    <property type="entry name" value="Peptidase_M50"/>
</dbReference>
<organism evidence="14 15">
    <name type="scientific">Gemmobacter lanyuensis</name>
    <dbReference type="NCBI Taxonomy" id="1054497"/>
    <lineage>
        <taxon>Bacteria</taxon>
        <taxon>Pseudomonadati</taxon>
        <taxon>Pseudomonadota</taxon>
        <taxon>Alphaproteobacteria</taxon>
        <taxon>Rhodobacterales</taxon>
        <taxon>Paracoccaceae</taxon>
        <taxon>Gemmobacter</taxon>
    </lineage>
</organism>
<dbReference type="PANTHER" id="PTHR39188">
    <property type="entry name" value="MEMBRANE-ASSOCIATED ZINC METALLOPROTEASE M50B"/>
    <property type="match status" value="1"/>
</dbReference>
<comment type="cofactor">
    <cofactor evidence="1">
        <name>Zn(2+)</name>
        <dbReference type="ChEBI" id="CHEBI:29105"/>
    </cofactor>
</comment>
<feature type="transmembrane region" description="Helical" evidence="12">
    <location>
        <begin position="136"/>
        <end position="158"/>
    </location>
</feature>
<evidence type="ECO:0000313" key="14">
    <source>
        <dbReference type="EMBL" id="GGW43881.1"/>
    </source>
</evidence>
<dbReference type="EMBL" id="BMYQ01000016">
    <property type="protein sequence ID" value="GGW43881.1"/>
    <property type="molecule type" value="Genomic_DNA"/>
</dbReference>
<dbReference type="PANTHER" id="PTHR39188:SF3">
    <property type="entry name" value="STAGE IV SPORULATION PROTEIN FB"/>
    <property type="match status" value="1"/>
</dbReference>
<dbReference type="GO" id="GO:0008237">
    <property type="term" value="F:metallopeptidase activity"/>
    <property type="evidence" value="ECO:0007669"/>
    <property type="project" value="UniProtKB-KW"/>
</dbReference>
<comment type="subcellular location">
    <subcellularLocation>
        <location evidence="2">Membrane</location>
        <topology evidence="2">Multi-pass membrane protein</topology>
    </subcellularLocation>
</comment>
<dbReference type="GO" id="GO:0006508">
    <property type="term" value="P:proteolysis"/>
    <property type="evidence" value="ECO:0007669"/>
    <property type="project" value="UniProtKB-KW"/>
</dbReference>
<feature type="transmembrane region" description="Helical" evidence="12">
    <location>
        <begin position="179"/>
        <end position="196"/>
    </location>
</feature>
<dbReference type="RefSeq" id="WP_189635194.1">
    <property type="nucleotide sequence ID" value="NZ_BMYQ01000016.1"/>
</dbReference>
<dbReference type="GO" id="GO:0046872">
    <property type="term" value="F:metal ion binding"/>
    <property type="evidence" value="ECO:0007669"/>
    <property type="project" value="UniProtKB-KW"/>
</dbReference>
<feature type="domain" description="Peptidase M50" evidence="13">
    <location>
        <begin position="47"/>
        <end position="112"/>
    </location>
</feature>
<reference evidence="14" key="1">
    <citation type="journal article" date="2014" name="Int. J. Syst. Evol. Microbiol.">
        <title>Complete genome sequence of Corynebacterium casei LMG S-19264T (=DSM 44701T), isolated from a smear-ripened cheese.</title>
        <authorList>
            <consortium name="US DOE Joint Genome Institute (JGI-PGF)"/>
            <person name="Walter F."/>
            <person name="Albersmeier A."/>
            <person name="Kalinowski J."/>
            <person name="Ruckert C."/>
        </authorList>
    </citation>
    <scope>NUCLEOTIDE SEQUENCE</scope>
    <source>
        <strain evidence="14">KCTC 23714</strain>
    </source>
</reference>
<keyword evidence="9 12" id="KW-1133">Transmembrane helix</keyword>
<keyword evidence="11 12" id="KW-0472">Membrane</keyword>
<evidence type="ECO:0000256" key="6">
    <source>
        <dbReference type="ARBA" id="ARBA00022723"/>
    </source>
</evidence>
<accession>A0A918J2D7</accession>
<sequence>MQGNVLELPGPFGIAVEVRNNFAFLALIIFVLALFQGAGPLTVIGLIGVLLVSIFLHELGHAWAAHVQGVKVTRIILTGAGGQTKIANTSASKKEFITLMGPLVSLGLWAVLGLMMRGVYQLALADPAWVPLGMVLVPWLGFASLINLFLFAFNMVPVQPLDGGRLLLLGLRHWMPAPKAARVAGGIGIVFCVLWFPAMVWVFYQSGLLMLFLPSFALHLAMARGERRR</sequence>
<evidence type="ECO:0000256" key="9">
    <source>
        <dbReference type="ARBA" id="ARBA00022989"/>
    </source>
</evidence>
<protein>
    <recommendedName>
        <fullName evidence="13">Peptidase M50 domain-containing protein</fullName>
    </recommendedName>
</protein>
<evidence type="ECO:0000256" key="2">
    <source>
        <dbReference type="ARBA" id="ARBA00004141"/>
    </source>
</evidence>
<evidence type="ECO:0000256" key="1">
    <source>
        <dbReference type="ARBA" id="ARBA00001947"/>
    </source>
</evidence>
<feature type="transmembrane region" description="Helical" evidence="12">
    <location>
        <begin position="96"/>
        <end position="116"/>
    </location>
</feature>
<dbReference type="Pfam" id="PF02163">
    <property type="entry name" value="Peptidase_M50"/>
    <property type="match status" value="2"/>
</dbReference>
<evidence type="ECO:0000256" key="5">
    <source>
        <dbReference type="ARBA" id="ARBA00022692"/>
    </source>
</evidence>
<dbReference type="AlphaFoldDB" id="A0A918J2D7"/>
<keyword evidence="4" id="KW-0645">Protease</keyword>
<gene>
    <name evidence="14" type="ORF">GCM10011452_35190</name>
</gene>
<keyword evidence="8" id="KW-0862">Zinc</keyword>
<keyword evidence="5 12" id="KW-0812">Transmembrane</keyword>
<feature type="transmembrane region" description="Helical" evidence="12">
    <location>
        <begin position="202"/>
        <end position="223"/>
    </location>
</feature>